<dbReference type="InterPro" id="IPR044661">
    <property type="entry name" value="MED15a/b/c-like"/>
</dbReference>
<dbReference type="InterPro" id="IPR036529">
    <property type="entry name" value="KIX_dom_sf"/>
</dbReference>
<evidence type="ECO:0000313" key="5">
    <source>
        <dbReference type="EnsemblPlants" id="KEH19220"/>
    </source>
</evidence>
<keyword evidence="6" id="KW-1185">Reference proteome</keyword>
<reference evidence="5" key="3">
    <citation type="submission" date="2015-04" db="UniProtKB">
        <authorList>
            <consortium name="EnsemblPlants"/>
        </authorList>
    </citation>
    <scope>IDENTIFICATION</scope>
    <source>
        <strain evidence="5">cv. Jemalong A17</strain>
    </source>
</reference>
<reference evidence="4 6" key="2">
    <citation type="journal article" date="2014" name="BMC Genomics">
        <title>An improved genome release (version Mt4.0) for the model legume Medicago truncatula.</title>
        <authorList>
            <person name="Tang H."/>
            <person name="Krishnakumar V."/>
            <person name="Bidwell S."/>
            <person name="Rosen B."/>
            <person name="Chan A."/>
            <person name="Zhou S."/>
            <person name="Gentzbittel L."/>
            <person name="Childs K.L."/>
            <person name="Yandell M."/>
            <person name="Gundlach H."/>
            <person name="Mayer K.F."/>
            <person name="Schwartz D.C."/>
            <person name="Town C.D."/>
        </authorList>
    </citation>
    <scope>GENOME REANNOTATION</scope>
    <source>
        <strain evidence="4">A17</strain>
        <strain evidence="5 6">cv. Jemalong A17</strain>
    </source>
</reference>
<dbReference type="GO" id="GO:0005634">
    <property type="term" value="C:nucleus"/>
    <property type="evidence" value="ECO:0007669"/>
    <property type="project" value="UniProtKB-SubCell"/>
</dbReference>
<evidence type="ECO:0000313" key="6">
    <source>
        <dbReference type="Proteomes" id="UP000002051"/>
    </source>
</evidence>
<protein>
    <recommendedName>
        <fullName evidence="3">Mediator complex subunit 15 KIX domain-containing protein</fullName>
    </recommendedName>
</protein>
<dbReference type="AlphaFoldDB" id="A0A072U0B6"/>
<dbReference type="Proteomes" id="UP000002051">
    <property type="component" value="Chromosome 8"/>
</dbReference>
<organism evidence="4 6">
    <name type="scientific">Medicago truncatula</name>
    <name type="common">Barrel medic</name>
    <name type="synonym">Medicago tribuloides</name>
    <dbReference type="NCBI Taxonomy" id="3880"/>
    <lineage>
        <taxon>Eukaryota</taxon>
        <taxon>Viridiplantae</taxon>
        <taxon>Streptophyta</taxon>
        <taxon>Embryophyta</taxon>
        <taxon>Tracheophyta</taxon>
        <taxon>Spermatophyta</taxon>
        <taxon>Magnoliopsida</taxon>
        <taxon>eudicotyledons</taxon>
        <taxon>Gunneridae</taxon>
        <taxon>Pentapetalae</taxon>
        <taxon>rosids</taxon>
        <taxon>fabids</taxon>
        <taxon>Fabales</taxon>
        <taxon>Fabaceae</taxon>
        <taxon>Papilionoideae</taxon>
        <taxon>50 kb inversion clade</taxon>
        <taxon>NPAAA clade</taxon>
        <taxon>Hologalegina</taxon>
        <taxon>IRL clade</taxon>
        <taxon>Trifolieae</taxon>
        <taxon>Medicago</taxon>
    </lineage>
</organism>
<dbReference type="Pfam" id="PF16987">
    <property type="entry name" value="KIX_2"/>
    <property type="match status" value="1"/>
</dbReference>
<gene>
    <name evidence="4" type="ordered locus">MTR_8g042960</name>
</gene>
<dbReference type="GO" id="GO:0003713">
    <property type="term" value="F:transcription coactivator activity"/>
    <property type="evidence" value="ECO:0007669"/>
    <property type="project" value="InterPro"/>
</dbReference>
<dbReference type="Gene3D" id="1.10.246.20">
    <property type="entry name" value="Coactivator CBP, KIX domain"/>
    <property type="match status" value="1"/>
</dbReference>
<evidence type="ECO:0000256" key="2">
    <source>
        <dbReference type="ARBA" id="ARBA00023242"/>
    </source>
</evidence>
<dbReference type="PANTHER" id="PTHR33137">
    <property type="entry name" value="MEDIATOR OF RNA POLYMERASE II TRANSCRIPTION SUBUNIT 15A-RELATED"/>
    <property type="match status" value="1"/>
</dbReference>
<reference evidence="4 6" key="1">
    <citation type="journal article" date="2011" name="Nature">
        <title>The Medicago genome provides insight into the evolution of rhizobial symbioses.</title>
        <authorList>
            <person name="Young N.D."/>
            <person name="Debelle F."/>
            <person name="Oldroyd G.E."/>
            <person name="Geurts R."/>
            <person name="Cannon S.B."/>
            <person name="Udvardi M.K."/>
            <person name="Benedito V.A."/>
            <person name="Mayer K.F."/>
            <person name="Gouzy J."/>
            <person name="Schoof H."/>
            <person name="Van de Peer Y."/>
            <person name="Proost S."/>
            <person name="Cook D.R."/>
            <person name="Meyers B.C."/>
            <person name="Spannagl M."/>
            <person name="Cheung F."/>
            <person name="De Mita S."/>
            <person name="Krishnakumar V."/>
            <person name="Gundlach H."/>
            <person name="Zhou S."/>
            <person name="Mudge J."/>
            <person name="Bharti A.K."/>
            <person name="Murray J.D."/>
            <person name="Naoumkina M.A."/>
            <person name="Rosen B."/>
            <person name="Silverstein K.A."/>
            <person name="Tang H."/>
            <person name="Rombauts S."/>
            <person name="Zhao P.X."/>
            <person name="Zhou P."/>
            <person name="Barbe V."/>
            <person name="Bardou P."/>
            <person name="Bechner M."/>
            <person name="Bellec A."/>
            <person name="Berger A."/>
            <person name="Berges H."/>
            <person name="Bidwell S."/>
            <person name="Bisseling T."/>
            <person name="Choisne N."/>
            <person name="Couloux A."/>
            <person name="Denny R."/>
            <person name="Deshpande S."/>
            <person name="Dai X."/>
            <person name="Doyle J.J."/>
            <person name="Dudez A.M."/>
            <person name="Farmer A.D."/>
            <person name="Fouteau S."/>
            <person name="Franken C."/>
            <person name="Gibelin C."/>
            <person name="Gish J."/>
            <person name="Goldstein S."/>
            <person name="Gonzalez A.J."/>
            <person name="Green P.J."/>
            <person name="Hallab A."/>
            <person name="Hartog M."/>
            <person name="Hua A."/>
            <person name="Humphray S.J."/>
            <person name="Jeong D.H."/>
            <person name="Jing Y."/>
            <person name="Jocker A."/>
            <person name="Kenton S.M."/>
            <person name="Kim D.J."/>
            <person name="Klee K."/>
            <person name="Lai H."/>
            <person name="Lang C."/>
            <person name="Lin S."/>
            <person name="Macmil S.L."/>
            <person name="Magdelenat G."/>
            <person name="Matthews L."/>
            <person name="McCorrison J."/>
            <person name="Monaghan E.L."/>
            <person name="Mun J.H."/>
            <person name="Najar F.Z."/>
            <person name="Nicholson C."/>
            <person name="Noirot C."/>
            <person name="O'Bleness M."/>
            <person name="Paule C.R."/>
            <person name="Poulain J."/>
            <person name="Prion F."/>
            <person name="Qin B."/>
            <person name="Qu C."/>
            <person name="Retzel E.F."/>
            <person name="Riddle C."/>
            <person name="Sallet E."/>
            <person name="Samain S."/>
            <person name="Samson N."/>
            <person name="Sanders I."/>
            <person name="Saurat O."/>
            <person name="Scarpelli C."/>
            <person name="Schiex T."/>
            <person name="Segurens B."/>
            <person name="Severin A.J."/>
            <person name="Sherrier D.J."/>
            <person name="Shi R."/>
            <person name="Sims S."/>
            <person name="Singer S.R."/>
            <person name="Sinharoy S."/>
            <person name="Sterck L."/>
            <person name="Viollet A."/>
            <person name="Wang B.B."/>
            <person name="Wang K."/>
            <person name="Wang M."/>
            <person name="Wang X."/>
            <person name="Warfsmann J."/>
            <person name="Weissenbach J."/>
            <person name="White D.D."/>
            <person name="White J.D."/>
            <person name="Wiley G.B."/>
            <person name="Wincker P."/>
            <person name="Xing Y."/>
            <person name="Yang L."/>
            <person name="Yao Z."/>
            <person name="Ying F."/>
            <person name="Zhai J."/>
            <person name="Zhou L."/>
            <person name="Zuber A."/>
            <person name="Denarie J."/>
            <person name="Dixon R.A."/>
            <person name="May G.D."/>
            <person name="Schwartz D.C."/>
            <person name="Rogers J."/>
            <person name="Quetier F."/>
            <person name="Town C.D."/>
            <person name="Roe B.A."/>
        </authorList>
    </citation>
    <scope>NUCLEOTIDE SEQUENCE [LARGE SCALE GENOMIC DNA]</scope>
    <source>
        <strain evidence="4">A17</strain>
        <strain evidence="5 6">cv. Jemalong A17</strain>
    </source>
</reference>
<evidence type="ECO:0000313" key="4">
    <source>
        <dbReference type="EMBL" id="KEH19220.1"/>
    </source>
</evidence>
<dbReference type="HOGENOM" id="CLU_393004_0_0_1"/>
<name>A0A072U0B6_MEDTR</name>
<comment type="subcellular location">
    <subcellularLocation>
        <location evidence="1">Nucleus</location>
    </subcellularLocation>
</comment>
<feature type="domain" description="Mediator complex subunit 15 KIX" evidence="3">
    <location>
        <begin position="19"/>
        <end position="87"/>
    </location>
</feature>
<proteinExistence type="predicted"/>
<dbReference type="PANTHER" id="PTHR33137:SF37">
    <property type="entry name" value="MEDIATOR COMPLEX SUBUNIT 15 KIX DOMAIN-CONTAINING PROTEIN"/>
    <property type="match status" value="1"/>
</dbReference>
<dbReference type="STRING" id="3880.A0A072U0B6"/>
<sequence>MQRDKQEANIPTERWKIKENRKKTVKKIMEELIRHGHLTDKSSFPKLAQLVQTFEEKVNVSSKTEAEYISVVTAKLHSIRAHARKAPEAKKLLTNPSAEAKNLVANHSAEAKNLLTSPSAETKNPSTSPLAEAKSLLTIPSASGTDENVDVQEQIYQRLQFLKKKYYPLIHAIHRRSCRALQGESPTRVLNSRQVENFRNHKRAIEDIFPLFELSKSQFTNDMKDRAIKADQYIQYLVKIFMQSNKQRSPDVQSKQQNNTFIQDHRVAMPTGSSQHGIINQPSVVKGPGNAVEQQTNISLQGIGVSNNAPRISETEAFGKHTNTQRISPLIEEINNHNQVSQKPTLGSEELSPEMQRLIKAMTSISPQARRAAVGDIEKVVRMNDEIPTFISPEGWKMRPVFDPTTFDTPTVSASMFNGFNQFNDAVESDLNSPEALRAAFGDIEEVVRLNDEIQPFISPVGGVSEGWNMRRVFDPTAFGTPTVSPSMFNSFNQFNDAVESDLNSPEALRAAFGDIEEVVRLNDEMQPFISPVGGVPEGWKMRRVFDATPFDTPGVSASMCNGFNQFTDAAAASDMNSLTKRRKCSQTLEIQNVLAEIKDINNRLFDCEVVIGEKENVERLVGLASEQVGGLLVKIMYNAVTINQNLVSHFTSDKKSLINPLRLLIPASYPSSSLIFLDELPLQDSEDFRDLFERAKGKLRVNLESMKQPWLIKDVARAWEGCAREAILEYAHVNGGGTFTSMYGGWEFC</sequence>
<evidence type="ECO:0000256" key="1">
    <source>
        <dbReference type="ARBA" id="ARBA00004123"/>
    </source>
</evidence>
<dbReference type="EnsemblPlants" id="KEH19220">
    <property type="protein sequence ID" value="KEH19220"/>
    <property type="gene ID" value="MTR_8g042960"/>
</dbReference>
<accession>A0A072U0B6</accession>
<dbReference type="InterPro" id="IPR036546">
    <property type="entry name" value="MED15_KIX"/>
</dbReference>
<evidence type="ECO:0000259" key="3">
    <source>
        <dbReference type="Pfam" id="PF16987"/>
    </source>
</evidence>
<dbReference type="EMBL" id="CM001224">
    <property type="protein sequence ID" value="KEH19220.1"/>
    <property type="molecule type" value="Genomic_DNA"/>
</dbReference>
<dbReference type="GO" id="GO:0031490">
    <property type="term" value="F:chromatin DNA binding"/>
    <property type="evidence" value="ECO:0000318"/>
    <property type="project" value="GO_Central"/>
</dbReference>
<keyword evidence="2" id="KW-0539">Nucleus</keyword>